<evidence type="ECO:0000259" key="2">
    <source>
        <dbReference type="Pfam" id="PF00149"/>
    </source>
</evidence>
<reference evidence="4" key="1">
    <citation type="journal article" date="2019" name="Int. J. Syst. Evol. Microbiol.">
        <title>The Global Catalogue of Microorganisms (GCM) 10K type strain sequencing project: providing services to taxonomists for standard genome sequencing and annotation.</title>
        <authorList>
            <consortium name="The Broad Institute Genomics Platform"/>
            <consortium name="The Broad Institute Genome Sequencing Center for Infectious Disease"/>
            <person name="Wu L."/>
            <person name="Ma J."/>
        </authorList>
    </citation>
    <scope>NUCLEOTIDE SEQUENCE [LARGE SCALE GENOMIC DNA]</scope>
    <source>
        <strain evidence="4">KCTC 13193</strain>
    </source>
</reference>
<protein>
    <submittedName>
        <fullName evidence="3">Metallophosphoesterase family protein</fullName>
    </submittedName>
</protein>
<evidence type="ECO:0000313" key="3">
    <source>
        <dbReference type="EMBL" id="MFC2946829.1"/>
    </source>
</evidence>
<dbReference type="Pfam" id="PF00149">
    <property type="entry name" value="Metallophos"/>
    <property type="match status" value="1"/>
</dbReference>
<gene>
    <name evidence="3" type="ORF">ACFODW_00415</name>
</gene>
<dbReference type="CDD" id="cd07383">
    <property type="entry name" value="MPP_Dcr2"/>
    <property type="match status" value="1"/>
</dbReference>
<evidence type="ECO:0000256" key="1">
    <source>
        <dbReference type="SAM" id="Phobius"/>
    </source>
</evidence>
<dbReference type="Gene3D" id="3.60.21.10">
    <property type="match status" value="1"/>
</dbReference>
<sequence length="371" mass="41756">MTNSAKFTSIVAVIGTIMIAAVLIIGNNSNSTVQGKTNENEKLQFNSNGEYKIVQFNDMQDDEDIDPRTVELMERVLDDKKPDLAILNGDMTNGDMQTIEEVKQAIDNIAQPMEERGVKWAVTFGNHDEDHTDKTGLDEEDLLEIYMSYEHNVNKPEGKDITGTGNANLIIKNSQNNRAAFNVWLFDSGRYAPEEIANQDFEGYQTWDWIREDQVQWYVETSEKLEQTTGQKVPSLAFMHIPLPEFEYMWYASPYQGTAKSHQRAVEKHQLSGEKNECVCTGPFNSGLFAAMLERGDVEGVFSGHDHINTYMGDYYGIKLGYAGSTGFGAYGLGGEENNRLRGARVFNLDENAEDIVVDTEMVFAEDYGIH</sequence>
<feature type="domain" description="Calcineurin-like phosphoesterase" evidence="2">
    <location>
        <begin position="52"/>
        <end position="308"/>
    </location>
</feature>
<dbReference type="PANTHER" id="PTHR32440">
    <property type="entry name" value="PHOSPHATASE DCR2-RELATED-RELATED"/>
    <property type="match status" value="1"/>
</dbReference>
<keyword evidence="1" id="KW-0472">Membrane</keyword>
<organism evidence="3 4">
    <name type="scientific">Virgibacillus sediminis</name>
    <dbReference type="NCBI Taxonomy" id="202260"/>
    <lineage>
        <taxon>Bacteria</taxon>
        <taxon>Bacillati</taxon>
        <taxon>Bacillota</taxon>
        <taxon>Bacilli</taxon>
        <taxon>Bacillales</taxon>
        <taxon>Bacillaceae</taxon>
        <taxon>Virgibacillus</taxon>
    </lineage>
</organism>
<keyword evidence="1" id="KW-0812">Transmembrane</keyword>
<dbReference type="SUPFAM" id="SSF56300">
    <property type="entry name" value="Metallo-dependent phosphatases"/>
    <property type="match status" value="1"/>
</dbReference>
<dbReference type="RefSeq" id="WP_390301237.1">
    <property type="nucleotide sequence ID" value="NZ_JBHRRZ010000001.1"/>
</dbReference>
<comment type="caution">
    <text evidence="3">The sequence shown here is derived from an EMBL/GenBank/DDBJ whole genome shotgun (WGS) entry which is preliminary data.</text>
</comment>
<keyword evidence="1" id="KW-1133">Transmembrane helix</keyword>
<dbReference type="EMBL" id="JBHRRZ010000001">
    <property type="protein sequence ID" value="MFC2946829.1"/>
    <property type="molecule type" value="Genomic_DNA"/>
</dbReference>
<feature type="transmembrane region" description="Helical" evidence="1">
    <location>
        <begin position="7"/>
        <end position="26"/>
    </location>
</feature>
<evidence type="ECO:0000313" key="4">
    <source>
        <dbReference type="Proteomes" id="UP001595387"/>
    </source>
</evidence>
<dbReference type="InterPro" id="IPR004843">
    <property type="entry name" value="Calcineurin-like_PHP"/>
</dbReference>
<dbReference type="Proteomes" id="UP001595387">
    <property type="component" value="Unassembled WGS sequence"/>
</dbReference>
<dbReference type="PANTHER" id="PTHR32440:SF0">
    <property type="entry name" value="PHOSPHATASE DCR2-RELATED"/>
    <property type="match status" value="1"/>
</dbReference>
<name>A0ABV7A1T3_9BACI</name>
<dbReference type="InterPro" id="IPR029052">
    <property type="entry name" value="Metallo-depent_PP-like"/>
</dbReference>
<proteinExistence type="predicted"/>
<accession>A0ABV7A1T3</accession>
<keyword evidence="4" id="KW-1185">Reference proteome</keyword>